<name>A0A915K1B4_ROMCU</name>
<dbReference type="InterPro" id="IPR005043">
    <property type="entry name" value="XPO2_C"/>
</dbReference>
<dbReference type="GO" id="GO:0005635">
    <property type="term" value="C:nuclear envelope"/>
    <property type="evidence" value="ECO:0007669"/>
    <property type="project" value="TreeGrafter"/>
</dbReference>
<dbReference type="PANTHER" id="PTHR10997">
    <property type="entry name" value="IMPORTIN-7, 8, 11"/>
    <property type="match status" value="1"/>
</dbReference>
<dbReference type="Gene3D" id="1.25.10.10">
    <property type="entry name" value="Leucine-rich Repeat Variant"/>
    <property type="match status" value="1"/>
</dbReference>
<dbReference type="GO" id="GO:0031267">
    <property type="term" value="F:small GTPase binding"/>
    <property type="evidence" value="ECO:0007669"/>
    <property type="project" value="InterPro"/>
</dbReference>
<reference evidence="3" key="1">
    <citation type="submission" date="2022-11" db="UniProtKB">
        <authorList>
            <consortium name="WormBaseParasite"/>
        </authorList>
    </citation>
    <scope>IDENTIFICATION</scope>
</reference>
<evidence type="ECO:0000313" key="2">
    <source>
        <dbReference type="Proteomes" id="UP000887565"/>
    </source>
</evidence>
<evidence type="ECO:0000259" key="1">
    <source>
        <dbReference type="Pfam" id="PF03378"/>
    </source>
</evidence>
<dbReference type="PANTHER" id="PTHR10997:SF8">
    <property type="entry name" value="EXPORTIN-2"/>
    <property type="match status" value="1"/>
</dbReference>
<dbReference type="Proteomes" id="UP000887565">
    <property type="component" value="Unplaced"/>
</dbReference>
<dbReference type="GO" id="GO:0005829">
    <property type="term" value="C:cytosol"/>
    <property type="evidence" value="ECO:0007669"/>
    <property type="project" value="TreeGrafter"/>
</dbReference>
<dbReference type="WBParaSite" id="nRc.2.0.1.t32593-RA">
    <property type="protein sequence ID" value="nRc.2.0.1.t32593-RA"/>
    <property type="gene ID" value="nRc.2.0.1.g32593"/>
</dbReference>
<evidence type="ECO:0000313" key="3">
    <source>
        <dbReference type="WBParaSite" id="nRc.2.0.1.t32593-RA"/>
    </source>
</evidence>
<protein>
    <submittedName>
        <fullName evidence="3">Exportin-2 C-terminal domain-containing protein</fullName>
    </submittedName>
</protein>
<dbReference type="GO" id="GO:0006606">
    <property type="term" value="P:protein import into nucleus"/>
    <property type="evidence" value="ECO:0007669"/>
    <property type="project" value="TreeGrafter"/>
</dbReference>
<dbReference type="InterPro" id="IPR011989">
    <property type="entry name" value="ARM-like"/>
</dbReference>
<dbReference type="AlphaFoldDB" id="A0A915K1B4"/>
<keyword evidence="2" id="KW-1185">Reference proteome</keyword>
<dbReference type="GO" id="GO:0006611">
    <property type="term" value="P:protein export from nucleus"/>
    <property type="evidence" value="ECO:0007669"/>
    <property type="project" value="TreeGrafter"/>
</dbReference>
<sequence length="396" mass="43876">MLAEAAKKIAVVSKNPSKPHFNHYLFETLCLLIKICQRNVADSAQSRTSAFFEDTLFPPFEEILRNDVQEFMPYVFQVLALILGSKRTRSGLTDGYKALFPFLLAPELWTKSGNIPGLVALIQAYIKVGPDFVVEQHLMPVLGAFQSLLASKANDPHVFSILNSLIEHNAIESLPKPTLLKILNLIFTRISRTRTTKFVKNFVYFVSLFVLRYGPINLIHLIEEIQNGLFTMFVDKIYLPDVTKVDGKIEKNVCNVALIRFLTDAPDIMLNDKNSELWAKLLTALVQLSQNIAENSGGDDDEVDLDVLNGGGESAVGDYAAAYSQLIYACCADSDPTSGFSTNGQTLVAYFGQCLQKLAQTPPYGECLSAAVKLLDESTRNYVQQRIFVSIGINGS</sequence>
<dbReference type="GO" id="GO:0005049">
    <property type="term" value="F:nuclear export signal receptor activity"/>
    <property type="evidence" value="ECO:0007669"/>
    <property type="project" value="TreeGrafter"/>
</dbReference>
<dbReference type="InterPro" id="IPR016024">
    <property type="entry name" value="ARM-type_fold"/>
</dbReference>
<accession>A0A915K1B4</accession>
<proteinExistence type="predicted"/>
<feature type="domain" description="Exportin-2 C-terminal" evidence="1">
    <location>
        <begin position="3"/>
        <end position="363"/>
    </location>
</feature>
<dbReference type="Pfam" id="PF03378">
    <property type="entry name" value="CAS_CSE1"/>
    <property type="match status" value="1"/>
</dbReference>
<dbReference type="SUPFAM" id="SSF48371">
    <property type="entry name" value="ARM repeat"/>
    <property type="match status" value="1"/>
</dbReference>
<organism evidence="2 3">
    <name type="scientific">Romanomermis culicivorax</name>
    <name type="common">Nematode worm</name>
    <dbReference type="NCBI Taxonomy" id="13658"/>
    <lineage>
        <taxon>Eukaryota</taxon>
        <taxon>Metazoa</taxon>
        <taxon>Ecdysozoa</taxon>
        <taxon>Nematoda</taxon>
        <taxon>Enoplea</taxon>
        <taxon>Dorylaimia</taxon>
        <taxon>Mermithida</taxon>
        <taxon>Mermithoidea</taxon>
        <taxon>Mermithidae</taxon>
        <taxon>Romanomermis</taxon>
    </lineage>
</organism>